<feature type="compositionally biased region" description="Polar residues" evidence="3">
    <location>
        <begin position="739"/>
        <end position="753"/>
    </location>
</feature>
<dbReference type="EMBL" id="JAVXUO010002805">
    <property type="protein sequence ID" value="KAK2969503.1"/>
    <property type="molecule type" value="Genomic_DNA"/>
</dbReference>
<comment type="similarity">
    <text evidence="1 2">Belongs to the SCAR/WAVE family.</text>
</comment>
<reference evidence="4" key="1">
    <citation type="submission" date="2022-12" db="EMBL/GenBank/DDBJ databases">
        <title>Draft genome assemblies for two species of Escallonia (Escalloniales).</title>
        <authorList>
            <person name="Chanderbali A."/>
            <person name="Dervinis C."/>
            <person name="Anghel I."/>
            <person name="Soltis D."/>
            <person name="Soltis P."/>
            <person name="Zapata F."/>
        </authorList>
    </citation>
    <scope>NUCLEOTIDE SEQUENCE</scope>
    <source>
        <strain evidence="4">UCBG92.1500</strain>
        <tissue evidence="4">Leaf</tissue>
    </source>
</reference>
<protein>
    <recommendedName>
        <fullName evidence="2">Protein SCAR</fullName>
    </recommendedName>
    <alternativeName>
        <fullName evidence="2">Protein WAVE</fullName>
    </alternativeName>
</protein>
<feature type="compositionally biased region" description="Pro residues" evidence="3">
    <location>
        <begin position="987"/>
        <end position="996"/>
    </location>
</feature>
<sequence length="1156" mass="126929">MPLVRVEVRNQYGLGLPELYREANKEDPKAVLDGVAVAGLVGILRQLGDLAEMRSNSSDMVYKEVKSYARPGKRAEEIIQSRFAAEVFHGLQEQVMTTSSRSHKMMVRVRNIETALPQLEKAILGQKSHLHFAYTSGSQWHATVRNERNHFIYSDLPRFIMDSYEECRSPPRLHLLDKYGPALEFLLIAVDFGFDTGGPGSCLKRYSDPTFFKIASAGLATEAHVEKVPLVKKAHKNKKTWQKKRAWPRNKEVSHGAPISTHSGRTQFASTNFDERTSPSVSTIDDALKSELGERSNSFDSRAGSGYIECNFHPSYDHQDSEKHVPKELPPSQVKMHTPSSLDSASLDGQNRVGEGIQNLFSPEQTGASSSCVTWDEKTEIMEPSRDKYDHDETTEVLPRNFNIDTPNRGTLTSVDQNHFIFDDKDMPALVNGGNQLDDIDSETDNYLDALNTIESEPESDLECQTKREVERYSSLNNIAVEGVAHRLAAQHLAADVPSNFESDAPSHTSLNEVISDHNTDEISPDPHMAACSSSNNGTSGDNPNSLSLECDADIQSAKVAGKSTTRATSPEIDLHRTANGVDGPNVETVVSNVSSSGSKVLNSEALENRSSVDSPCRFQKSTSLPSGVQSVMFWTNGGLLGLEPSKPPVFNALNAANQDSVAKSRDEIVDPSSPTNILEGDGNAVKPDVVAKSSRIFEHPSSTCSTSIHDGDEVGFPSKRPSWRISPADLDVKLPGSTDFQRSNHAQGKTSSRMLDFTNGLLANGFQRQVSLVKDDNPASSGKTFTEHSGSGSSLTSPTSSPPLEHMKISFQPIDGFEASRLKLKFPDGTNHSESSGDLFPSFQLVPEPANLLHDVGSDSDDDTFCRSSPYLSDDCPSTYSDSNSERWEPGESPKSKDHELYDAFCRISSAESVSSSLEIRGTIVGGIPENHAPQSSVIEDSLEPSQSSHLFELPSFDTLSPLFKQELANDSETKYLLESHHLKEPTPPPPPLPPVQWRETKPHPDVVTEKEDAFSETQDRTCDLKLLASTISQQPKPASVKRDQIEMLAITPKRKQPDQQKLIRQDTNQTTNGGDMDEKDDFLNQIRTKSFNLKRTVPARPTFTPGGPTNFKVTAILEKANAIRQEVMMGKKKIIGATLDSSSVSAPVLKSEEV</sequence>
<dbReference type="GO" id="GO:2000601">
    <property type="term" value="P:positive regulation of Arp2/3 complex-mediated actin nucleation"/>
    <property type="evidence" value="ECO:0007669"/>
    <property type="project" value="TreeGrafter"/>
</dbReference>
<feature type="region of interest" description="Disordered" evidence="3">
    <location>
        <begin position="663"/>
        <end position="684"/>
    </location>
</feature>
<dbReference type="GO" id="GO:0030036">
    <property type="term" value="P:actin cytoskeleton organization"/>
    <property type="evidence" value="ECO:0007669"/>
    <property type="project" value="UniProtKB-UniRule"/>
</dbReference>
<dbReference type="GO" id="GO:0003779">
    <property type="term" value="F:actin binding"/>
    <property type="evidence" value="ECO:0007669"/>
    <property type="project" value="UniProtKB-UniRule"/>
</dbReference>
<dbReference type="GO" id="GO:0034237">
    <property type="term" value="F:protein kinase A regulatory subunit binding"/>
    <property type="evidence" value="ECO:0007669"/>
    <property type="project" value="TreeGrafter"/>
</dbReference>
<dbReference type="AlphaFoldDB" id="A0AA88QMK2"/>
<dbReference type="Gene3D" id="1.20.5.340">
    <property type="match status" value="1"/>
</dbReference>
<feature type="compositionally biased region" description="Basic and acidic residues" evidence="3">
    <location>
        <begin position="885"/>
        <end position="897"/>
    </location>
</feature>
<feature type="region of interest" description="Disordered" evidence="3">
    <location>
        <begin position="701"/>
        <end position="753"/>
    </location>
</feature>
<gene>
    <name evidence="4" type="ORF">RJ640_017343</name>
</gene>
<feature type="region of interest" description="Disordered" evidence="3">
    <location>
        <begin position="776"/>
        <end position="808"/>
    </location>
</feature>
<feature type="compositionally biased region" description="Polar residues" evidence="3">
    <location>
        <begin position="779"/>
        <end position="789"/>
    </location>
</feature>
<feature type="compositionally biased region" description="Basic and acidic residues" evidence="3">
    <location>
        <begin position="317"/>
        <end position="327"/>
    </location>
</feature>
<feature type="compositionally biased region" description="Basic and acidic residues" evidence="3">
    <location>
        <begin position="1057"/>
        <end position="1066"/>
    </location>
</feature>
<feature type="region of interest" description="Disordered" evidence="3">
    <location>
        <begin position="317"/>
        <end position="345"/>
    </location>
</feature>
<keyword evidence="2" id="KW-0206">Cytoskeleton</keyword>
<evidence type="ECO:0000256" key="2">
    <source>
        <dbReference type="RuleBase" id="RU367034"/>
    </source>
</evidence>
<dbReference type="PANTHER" id="PTHR12902:SF33">
    <property type="entry name" value="PROTEIN SCAR3"/>
    <property type="match status" value="1"/>
</dbReference>
<comment type="function">
    <text evidence="2">Involved in regulation of actin and microtubule organization. Part of a WAVE complex that activates the Arp2/3 complex.</text>
</comment>
<organism evidence="4 5">
    <name type="scientific">Escallonia rubra</name>
    <dbReference type="NCBI Taxonomy" id="112253"/>
    <lineage>
        <taxon>Eukaryota</taxon>
        <taxon>Viridiplantae</taxon>
        <taxon>Streptophyta</taxon>
        <taxon>Embryophyta</taxon>
        <taxon>Tracheophyta</taxon>
        <taxon>Spermatophyta</taxon>
        <taxon>Magnoliopsida</taxon>
        <taxon>eudicotyledons</taxon>
        <taxon>Gunneridae</taxon>
        <taxon>Pentapetalae</taxon>
        <taxon>asterids</taxon>
        <taxon>campanulids</taxon>
        <taxon>Escalloniales</taxon>
        <taxon>Escalloniaceae</taxon>
        <taxon>Escallonia</taxon>
    </lineage>
</organism>
<feature type="region of interest" description="Disordered" evidence="3">
    <location>
        <begin position="1055"/>
        <end position="1080"/>
    </location>
</feature>
<feature type="region of interest" description="Disordered" evidence="3">
    <location>
        <begin position="518"/>
        <end position="549"/>
    </location>
</feature>
<evidence type="ECO:0000313" key="4">
    <source>
        <dbReference type="EMBL" id="KAK2969503.1"/>
    </source>
</evidence>
<dbReference type="Proteomes" id="UP001187471">
    <property type="component" value="Unassembled WGS sequence"/>
</dbReference>
<dbReference type="GO" id="GO:0005856">
    <property type="term" value="C:cytoskeleton"/>
    <property type="evidence" value="ECO:0007669"/>
    <property type="project" value="UniProtKB-SubCell"/>
</dbReference>
<accession>A0AA88QMK2</accession>
<keyword evidence="2" id="KW-0963">Cytoplasm</keyword>
<evidence type="ECO:0000256" key="3">
    <source>
        <dbReference type="SAM" id="MobiDB-lite"/>
    </source>
</evidence>
<feature type="compositionally biased region" description="Low complexity" evidence="3">
    <location>
        <begin position="790"/>
        <end position="805"/>
    </location>
</feature>
<dbReference type="GO" id="GO:0071933">
    <property type="term" value="F:Arp2/3 complex binding"/>
    <property type="evidence" value="ECO:0007669"/>
    <property type="project" value="TreeGrafter"/>
</dbReference>
<keyword evidence="5" id="KW-1185">Reference proteome</keyword>
<evidence type="ECO:0000313" key="5">
    <source>
        <dbReference type="Proteomes" id="UP001187471"/>
    </source>
</evidence>
<comment type="subcellular location">
    <subcellularLocation>
        <location evidence="2">Cytoplasm</location>
        <location evidence="2">Cytoskeleton</location>
    </subcellularLocation>
</comment>
<feature type="compositionally biased region" description="Polar residues" evidence="3">
    <location>
        <begin position="532"/>
        <end position="548"/>
    </location>
</feature>
<keyword evidence="2" id="KW-0009">Actin-binding</keyword>
<feature type="region of interest" description="Disordered" evidence="3">
    <location>
        <begin position="877"/>
        <end position="897"/>
    </location>
</feature>
<dbReference type="Gene3D" id="6.10.280.150">
    <property type="match status" value="1"/>
</dbReference>
<dbReference type="InterPro" id="IPR028288">
    <property type="entry name" value="SCAR/WAVE_fam"/>
</dbReference>
<comment type="caution">
    <text evidence="4">The sequence shown here is derived from an EMBL/GenBank/DDBJ whole genome shotgun (WGS) entry which is preliminary data.</text>
</comment>
<name>A0AA88QMK2_9ASTE</name>
<evidence type="ECO:0000256" key="1">
    <source>
        <dbReference type="ARBA" id="ARBA00006993"/>
    </source>
</evidence>
<feature type="non-terminal residue" evidence="4">
    <location>
        <position position="1"/>
    </location>
</feature>
<feature type="region of interest" description="Disordered" evidence="3">
    <location>
        <begin position="239"/>
        <end position="265"/>
    </location>
</feature>
<feature type="region of interest" description="Disordered" evidence="3">
    <location>
        <begin position="982"/>
        <end position="1002"/>
    </location>
</feature>
<feature type="compositionally biased region" description="Basic residues" evidence="3">
    <location>
        <begin position="239"/>
        <end position="248"/>
    </location>
</feature>
<proteinExistence type="inferred from homology"/>
<dbReference type="PANTHER" id="PTHR12902">
    <property type="entry name" value="WASP-1"/>
    <property type="match status" value="1"/>
</dbReference>